<evidence type="ECO:0000256" key="3">
    <source>
        <dbReference type="SAM" id="MobiDB-lite"/>
    </source>
</evidence>
<evidence type="ECO:0000256" key="2">
    <source>
        <dbReference type="ARBA" id="ARBA00022737"/>
    </source>
</evidence>
<keyword evidence="4" id="KW-0472">Membrane</keyword>
<reference evidence="6" key="1">
    <citation type="submission" date="2022-11" db="EMBL/GenBank/DDBJ databases">
        <authorList>
            <person name="Petersen C."/>
        </authorList>
    </citation>
    <scope>NUCLEOTIDE SEQUENCE</scope>
    <source>
        <strain evidence="6">IBT 30761</strain>
    </source>
</reference>
<dbReference type="EMBL" id="JAPQKI010000003">
    <property type="protein sequence ID" value="KAJ5110263.1"/>
    <property type="molecule type" value="Genomic_DNA"/>
</dbReference>
<feature type="compositionally biased region" description="Low complexity" evidence="3">
    <location>
        <begin position="665"/>
        <end position="674"/>
    </location>
</feature>
<keyword evidence="4" id="KW-1133">Transmembrane helix</keyword>
<dbReference type="RefSeq" id="XP_056478374.1">
    <property type="nucleotide sequence ID" value="XM_056615402.1"/>
</dbReference>
<comment type="caution">
    <text evidence="6">The sequence shown here is derived from an EMBL/GenBank/DDBJ whole genome shotgun (WGS) entry which is preliminary data.</text>
</comment>
<dbReference type="OrthoDB" id="540004at2759"/>
<dbReference type="Pfam" id="PF24681">
    <property type="entry name" value="Kelch_KLHDC2_KLHL20_DRC7"/>
    <property type="match status" value="1"/>
</dbReference>
<dbReference type="SUPFAM" id="SSF50965">
    <property type="entry name" value="Galactose oxidase, central domain"/>
    <property type="match status" value="1"/>
</dbReference>
<keyword evidence="5" id="KW-0732">Signal</keyword>
<dbReference type="Gene3D" id="2.120.10.80">
    <property type="entry name" value="Kelch-type beta propeller"/>
    <property type="match status" value="1"/>
</dbReference>
<dbReference type="AlphaFoldDB" id="A0A9W9KLV5"/>
<sequence length="727" mass="79189">MRSFSGLAWAMLAVAVDRAAAACNTWEKQINLTMCNWQGLRVNVLHDTVFLDGGLLWLMKGYEDGCGSPINDGNYQGYIYYLNLSTPFNASSDFMTVLNNKTVAGGVASNLAPNYVDGFMFSNDDEFYLYGGMLRATNVTDPPADDTVLGYEAYQYGSDASFWAPGWHAEDLPSGMTRYITNGAGASAPSENLGFYFSGMRAPDWGSFDYIGLQSNTTANTLISVDMSEMGDSKWANDTLPDYILGRSKAELVWVPVAESGILVAIGGVVDPVEFFRRTKLDDSQIANSKNISPTFMETVSVYDVKSQAWYLQNTTGDIPPQLTQFCSVLASASDGSSHNIYIYGGYDGLDYNGNPSDDVYILSLPSFKWVKAYKGTSTHSRSGHRCIKIYPDQMLVFGGQHVDTSHCLEDGVIVNFNLNSLKFQEQYDPSQWAEYQVPKILTDQIGGDSSGGATITAPSSWTNSSLEGVFDIKYTKTIATYWPYDSTSAAESNTKGHGLATWAKAVIGVLCGVFGLALIIAGIWFYRRRRRQRQESKSQTTEDPGNMEERKLMYAGGPTSPRPGPVSNSTGADTGVTHSTVQDSIGTSVSPRTVESGGDAVYEMHAFYLDSSPAELPTQYNITSSTPNTSPPLSPLRSPDSPVSLQSIAESDSGQPYQPGHYRSPSSLSNVPSVSIDDVVTGRTSYFQESFENGNLQRPRHGSEISEASASSDDRGRFSGHDTIHE</sequence>
<dbReference type="GeneID" id="81354381"/>
<feature type="compositionally biased region" description="Polar residues" evidence="3">
    <location>
        <begin position="567"/>
        <end position="594"/>
    </location>
</feature>
<reference evidence="6" key="2">
    <citation type="journal article" date="2023" name="IMA Fungus">
        <title>Comparative genomic study of the Penicillium genus elucidates a diverse pangenome and 15 lateral gene transfer events.</title>
        <authorList>
            <person name="Petersen C."/>
            <person name="Sorensen T."/>
            <person name="Nielsen M.R."/>
            <person name="Sondergaard T.E."/>
            <person name="Sorensen J.L."/>
            <person name="Fitzpatrick D.A."/>
            <person name="Frisvad J.C."/>
            <person name="Nielsen K.L."/>
        </authorList>
    </citation>
    <scope>NUCLEOTIDE SEQUENCE</scope>
    <source>
        <strain evidence="6">IBT 30761</strain>
    </source>
</reference>
<keyword evidence="1" id="KW-0880">Kelch repeat</keyword>
<feature type="chain" id="PRO_5040920281" description="Galactose oxidase/kelch, beta-propeller" evidence="5">
    <location>
        <begin position="22"/>
        <end position="727"/>
    </location>
</feature>
<dbReference type="InterPro" id="IPR015915">
    <property type="entry name" value="Kelch-typ_b-propeller"/>
</dbReference>
<evidence type="ECO:0000256" key="1">
    <source>
        <dbReference type="ARBA" id="ARBA00022441"/>
    </source>
</evidence>
<feature type="compositionally biased region" description="Polar residues" evidence="3">
    <location>
        <begin position="647"/>
        <end position="657"/>
    </location>
</feature>
<feature type="region of interest" description="Disordered" evidence="3">
    <location>
        <begin position="619"/>
        <end position="674"/>
    </location>
</feature>
<gene>
    <name evidence="6" type="ORF">N7532_002908</name>
</gene>
<evidence type="ECO:0008006" key="8">
    <source>
        <dbReference type="Google" id="ProtNLM"/>
    </source>
</evidence>
<feature type="signal peptide" evidence="5">
    <location>
        <begin position="1"/>
        <end position="21"/>
    </location>
</feature>
<feature type="compositionally biased region" description="Basic and acidic residues" evidence="3">
    <location>
        <begin position="713"/>
        <end position="727"/>
    </location>
</feature>
<dbReference type="PANTHER" id="PTHR46228">
    <property type="entry name" value="KELCH DOMAIN-CONTAINING PROTEIN"/>
    <property type="match status" value="1"/>
</dbReference>
<feature type="compositionally biased region" description="Low complexity" evidence="3">
    <location>
        <begin position="636"/>
        <end position="646"/>
    </location>
</feature>
<protein>
    <recommendedName>
        <fullName evidence="8">Galactose oxidase/kelch, beta-propeller</fullName>
    </recommendedName>
</protein>
<evidence type="ECO:0000313" key="7">
    <source>
        <dbReference type="Proteomes" id="UP001149074"/>
    </source>
</evidence>
<proteinExistence type="predicted"/>
<feature type="region of interest" description="Disordered" evidence="3">
    <location>
        <begin position="691"/>
        <end position="727"/>
    </location>
</feature>
<keyword evidence="7" id="KW-1185">Reference proteome</keyword>
<evidence type="ECO:0000256" key="4">
    <source>
        <dbReference type="SAM" id="Phobius"/>
    </source>
</evidence>
<organism evidence="6 7">
    <name type="scientific">Penicillium argentinense</name>
    <dbReference type="NCBI Taxonomy" id="1131581"/>
    <lineage>
        <taxon>Eukaryota</taxon>
        <taxon>Fungi</taxon>
        <taxon>Dikarya</taxon>
        <taxon>Ascomycota</taxon>
        <taxon>Pezizomycotina</taxon>
        <taxon>Eurotiomycetes</taxon>
        <taxon>Eurotiomycetidae</taxon>
        <taxon>Eurotiales</taxon>
        <taxon>Aspergillaceae</taxon>
        <taxon>Penicillium</taxon>
    </lineage>
</organism>
<evidence type="ECO:0000313" key="6">
    <source>
        <dbReference type="EMBL" id="KAJ5110263.1"/>
    </source>
</evidence>
<evidence type="ECO:0000256" key="5">
    <source>
        <dbReference type="SAM" id="SignalP"/>
    </source>
</evidence>
<name>A0A9W9KLV5_9EURO</name>
<dbReference type="Proteomes" id="UP001149074">
    <property type="component" value="Unassembled WGS sequence"/>
</dbReference>
<dbReference type="InterPro" id="IPR011043">
    <property type="entry name" value="Gal_Oxase/kelch_b-propeller"/>
</dbReference>
<keyword evidence="2" id="KW-0677">Repeat</keyword>
<keyword evidence="4" id="KW-0812">Transmembrane</keyword>
<feature type="region of interest" description="Disordered" evidence="3">
    <location>
        <begin position="532"/>
        <end position="595"/>
    </location>
</feature>
<accession>A0A9W9KLV5</accession>
<feature type="transmembrane region" description="Helical" evidence="4">
    <location>
        <begin position="503"/>
        <end position="527"/>
    </location>
</feature>
<dbReference type="PANTHER" id="PTHR46228:SF2">
    <property type="entry name" value="KELCH REPEAT PROTEIN (AFU_ORTHOLOGUE AFUA_4G14350)"/>
    <property type="match status" value="1"/>
</dbReference>